<dbReference type="PANTHER" id="PTHR35218:SF10">
    <property type="entry name" value="ENDONUCLEASE_EXONUCLEASE_PHOSPHATASE DOMAIN-CONTAINING PROTEIN"/>
    <property type="match status" value="1"/>
</dbReference>
<feature type="chain" id="PRO_5037111696" description="Endonuclease/exonuclease/phosphatase domain-containing protein" evidence="1">
    <location>
        <begin position="17"/>
        <end position="128"/>
    </location>
</feature>
<keyword evidence="1" id="KW-0732">Signal</keyword>
<accession>A0A921S7T2</accession>
<evidence type="ECO:0008006" key="4">
    <source>
        <dbReference type="Google" id="ProtNLM"/>
    </source>
</evidence>
<feature type="signal peptide" evidence="1">
    <location>
        <begin position="1"/>
        <end position="16"/>
    </location>
</feature>
<reference evidence="2" key="2">
    <citation type="submission" date="2020-10" db="EMBL/GenBank/DDBJ databases">
        <authorList>
            <person name="Cooper E.A."/>
            <person name="Brenton Z.W."/>
            <person name="Flinn B.S."/>
            <person name="Jenkins J."/>
            <person name="Shu S."/>
            <person name="Flowers D."/>
            <person name="Luo F."/>
            <person name="Wang Y."/>
            <person name="Xia P."/>
            <person name="Barry K."/>
            <person name="Daum C."/>
            <person name="Lipzen A."/>
            <person name="Yoshinaga Y."/>
            <person name="Schmutz J."/>
            <person name="Saski C."/>
            <person name="Vermerris W."/>
            <person name="Kresovich S."/>
        </authorList>
    </citation>
    <scope>NUCLEOTIDE SEQUENCE</scope>
</reference>
<dbReference type="AlphaFoldDB" id="A0A921S7T2"/>
<feature type="non-terminal residue" evidence="2">
    <location>
        <position position="128"/>
    </location>
</feature>
<protein>
    <recommendedName>
        <fullName evidence="4">Endonuclease/exonuclease/phosphatase domain-containing protein</fullName>
    </recommendedName>
</protein>
<sequence>MRIIAWNCQGLGNALAVCGLLDLQKYESPDILFLSETKMDWNRIERFRWILNMPNLIVKDCKGLSGGLDLFWNKEVDLTVKSLSRYHIHAVVKEDSGRKWCFTGIYGEPKLEEKHKTWKLLRIRKNNI</sequence>
<name>A0A921S7T2_SORBI</name>
<gene>
    <name evidence="2" type="ORF">BDA96_01G556900</name>
</gene>
<evidence type="ECO:0000313" key="3">
    <source>
        <dbReference type="Proteomes" id="UP000807115"/>
    </source>
</evidence>
<dbReference type="EMBL" id="CM027680">
    <property type="protein sequence ID" value="KAG0552995.1"/>
    <property type="molecule type" value="Genomic_DNA"/>
</dbReference>
<dbReference type="Gene3D" id="3.60.10.10">
    <property type="entry name" value="Endonuclease/exonuclease/phosphatase"/>
    <property type="match status" value="1"/>
</dbReference>
<dbReference type="Proteomes" id="UP000807115">
    <property type="component" value="Chromosome 1"/>
</dbReference>
<dbReference type="PANTHER" id="PTHR35218">
    <property type="entry name" value="RNASE H DOMAIN-CONTAINING PROTEIN"/>
    <property type="match status" value="1"/>
</dbReference>
<dbReference type="InterPro" id="IPR036691">
    <property type="entry name" value="Endo/exonu/phosph_ase_sf"/>
</dbReference>
<proteinExistence type="predicted"/>
<evidence type="ECO:0000256" key="1">
    <source>
        <dbReference type="SAM" id="SignalP"/>
    </source>
</evidence>
<reference evidence="2" key="1">
    <citation type="journal article" date="2019" name="BMC Genomics">
        <title>A new reference genome for Sorghum bicolor reveals high levels of sequence similarity between sweet and grain genotypes: implications for the genetics of sugar metabolism.</title>
        <authorList>
            <person name="Cooper E.A."/>
            <person name="Brenton Z.W."/>
            <person name="Flinn B.S."/>
            <person name="Jenkins J."/>
            <person name="Shu S."/>
            <person name="Flowers D."/>
            <person name="Luo F."/>
            <person name="Wang Y."/>
            <person name="Xia P."/>
            <person name="Barry K."/>
            <person name="Daum C."/>
            <person name="Lipzen A."/>
            <person name="Yoshinaga Y."/>
            <person name="Schmutz J."/>
            <person name="Saski C."/>
            <person name="Vermerris W."/>
            <person name="Kresovich S."/>
        </authorList>
    </citation>
    <scope>NUCLEOTIDE SEQUENCE</scope>
</reference>
<organism evidence="2 3">
    <name type="scientific">Sorghum bicolor</name>
    <name type="common">Sorghum</name>
    <name type="synonym">Sorghum vulgare</name>
    <dbReference type="NCBI Taxonomy" id="4558"/>
    <lineage>
        <taxon>Eukaryota</taxon>
        <taxon>Viridiplantae</taxon>
        <taxon>Streptophyta</taxon>
        <taxon>Embryophyta</taxon>
        <taxon>Tracheophyta</taxon>
        <taxon>Spermatophyta</taxon>
        <taxon>Magnoliopsida</taxon>
        <taxon>Liliopsida</taxon>
        <taxon>Poales</taxon>
        <taxon>Poaceae</taxon>
        <taxon>PACMAD clade</taxon>
        <taxon>Panicoideae</taxon>
        <taxon>Andropogonodae</taxon>
        <taxon>Andropogoneae</taxon>
        <taxon>Sorghinae</taxon>
        <taxon>Sorghum</taxon>
    </lineage>
</organism>
<dbReference type="SUPFAM" id="SSF56219">
    <property type="entry name" value="DNase I-like"/>
    <property type="match status" value="1"/>
</dbReference>
<comment type="caution">
    <text evidence="2">The sequence shown here is derived from an EMBL/GenBank/DDBJ whole genome shotgun (WGS) entry which is preliminary data.</text>
</comment>
<evidence type="ECO:0000313" key="2">
    <source>
        <dbReference type="EMBL" id="KAG0552995.1"/>
    </source>
</evidence>